<name>A0A151L2Q6_9APIC</name>
<dbReference type="Proteomes" id="UP000831156">
    <property type="component" value="Chromosome 14"/>
</dbReference>
<dbReference type="OrthoDB" id="368496at2759"/>
<keyword evidence="4" id="KW-1185">Reference proteome</keyword>
<accession>A0A151L2Q6</accession>
<dbReference type="EMBL" id="LVLB01000269">
    <property type="protein sequence ID" value="KYN93241.1"/>
    <property type="molecule type" value="Genomic_DNA"/>
</dbReference>
<dbReference type="GeneID" id="29773980"/>
<dbReference type="Proteomes" id="UP000076004">
    <property type="component" value="Unassembled WGS sequence"/>
</dbReference>
<dbReference type="VEuPathDB" id="PlasmoDB:PGABG01_1466500"/>
<dbReference type="AlphaFoldDB" id="A0A151L2Q6"/>
<dbReference type="EMBL" id="LT969437">
    <property type="protein sequence ID" value="SOV19761.1"/>
    <property type="molecule type" value="Genomic_DNA"/>
</dbReference>
<gene>
    <name evidence="2" type="ORF">PGABG01_1466500</name>
    <name evidence="1" type="ORF">PGSY75_0025200</name>
</gene>
<sequence>MNMFTARKDFNDYKICMQSHLNKDIAKEKCEHKLNKAINSTSHIISRECLPYTEDLQKCFKHSFRLSFCDKEIMDKLKNCQSDVYNLITS</sequence>
<dbReference type="VEuPathDB" id="PlasmoDB:PGSY75_0025200"/>
<dbReference type="RefSeq" id="XP_018638830.1">
    <property type="nucleotide sequence ID" value="XM_018783395.1"/>
</dbReference>
<evidence type="ECO:0000313" key="1">
    <source>
        <dbReference type="EMBL" id="KYN93241.1"/>
    </source>
</evidence>
<organism evidence="1 3">
    <name type="scientific">Plasmodium gaboni</name>
    <dbReference type="NCBI Taxonomy" id="647221"/>
    <lineage>
        <taxon>Eukaryota</taxon>
        <taxon>Sar</taxon>
        <taxon>Alveolata</taxon>
        <taxon>Apicomplexa</taxon>
        <taxon>Aconoidasida</taxon>
        <taxon>Haemosporida</taxon>
        <taxon>Plasmodiidae</taxon>
        <taxon>Plasmodium</taxon>
        <taxon>Plasmodium (Laverania)</taxon>
    </lineage>
</organism>
<evidence type="ECO:0000313" key="4">
    <source>
        <dbReference type="Proteomes" id="UP000831156"/>
    </source>
</evidence>
<evidence type="ECO:0000313" key="2">
    <source>
        <dbReference type="EMBL" id="SOV19761.1"/>
    </source>
</evidence>
<protein>
    <submittedName>
        <fullName evidence="1">Uncharacterized protein</fullName>
    </submittedName>
</protein>
<reference evidence="2" key="2">
    <citation type="submission" date="2016-09" db="EMBL/GenBank/DDBJ databases">
        <authorList>
            <consortium name="Pathogen Informatics"/>
            <person name="Sun Q."/>
            <person name="Inoue M."/>
        </authorList>
    </citation>
    <scope>NUCLEOTIDE SEQUENCE</scope>
</reference>
<dbReference type="KEGG" id="pgab:PGSY75_0025200"/>
<evidence type="ECO:0000313" key="3">
    <source>
        <dbReference type="Proteomes" id="UP000076004"/>
    </source>
</evidence>
<reference evidence="1 3" key="1">
    <citation type="journal article" date="2016" name="Nat. Commun.">
        <title>Genomes of cryptic chimpanzee Plasmodium species reveal key evolutionary events leading to human malaria.</title>
        <authorList>
            <person name="Sundararaman S.A."/>
            <person name="Plenderleith L.J."/>
            <person name="Liu W."/>
            <person name="Loy D.E."/>
            <person name="Learn G.H."/>
            <person name="Li Y."/>
            <person name="Shaw K.S."/>
            <person name="Ayouba A."/>
            <person name="Peeters M."/>
            <person name="Speede S."/>
            <person name="Shaw G.M."/>
            <person name="Bushman F.D."/>
            <person name="Brisson D."/>
            <person name="Rayner J.C."/>
            <person name="Sharp P.M."/>
            <person name="Hahn B.H."/>
        </authorList>
    </citation>
    <scope>NUCLEOTIDE SEQUENCE [LARGE SCALE GENOMIC DNA]</scope>
    <source>
        <strain evidence="1 3">SY75</strain>
    </source>
</reference>
<proteinExistence type="predicted"/>